<dbReference type="GO" id="GO:0003677">
    <property type="term" value="F:DNA binding"/>
    <property type="evidence" value="ECO:0007669"/>
    <property type="project" value="InterPro"/>
</dbReference>
<dbReference type="OrthoDB" id="2418220at2"/>
<feature type="domain" description="HTH cro/C1-type" evidence="1">
    <location>
        <begin position="11"/>
        <end position="65"/>
    </location>
</feature>
<organism evidence="2 3">
    <name type="scientific">Floricoccus tropicus</name>
    <dbReference type="NCBI Taxonomy" id="1859473"/>
    <lineage>
        <taxon>Bacteria</taxon>
        <taxon>Bacillati</taxon>
        <taxon>Bacillota</taxon>
        <taxon>Bacilli</taxon>
        <taxon>Lactobacillales</taxon>
        <taxon>Streptococcaceae</taxon>
        <taxon>Floricoccus</taxon>
    </lineage>
</organism>
<dbReference type="AlphaFoldDB" id="A0A1E8GMT3"/>
<dbReference type="Pfam" id="PF05339">
    <property type="entry name" value="DUF739"/>
    <property type="match status" value="1"/>
</dbReference>
<dbReference type="SUPFAM" id="SSF47413">
    <property type="entry name" value="lambda repressor-like DNA-binding domains"/>
    <property type="match status" value="1"/>
</dbReference>
<evidence type="ECO:0000259" key="1">
    <source>
        <dbReference type="PROSITE" id="PS50943"/>
    </source>
</evidence>
<dbReference type="InterPro" id="IPR010982">
    <property type="entry name" value="Lambda_DNA-bd_dom_sf"/>
</dbReference>
<evidence type="ECO:0000313" key="2">
    <source>
        <dbReference type="EMBL" id="OFI49559.1"/>
    </source>
</evidence>
<proteinExistence type="predicted"/>
<name>A0A1E8GMT3_9LACT</name>
<dbReference type="SMART" id="SM00530">
    <property type="entry name" value="HTH_XRE"/>
    <property type="match status" value="1"/>
</dbReference>
<dbReference type="PROSITE" id="PS50943">
    <property type="entry name" value="HTH_CROC1"/>
    <property type="match status" value="1"/>
</dbReference>
<dbReference type="CDD" id="cd00093">
    <property type="entry name" value="HTH_XRE"/>
    <property type="match status" value="1"/>
</dbReference>
<dbReference type="Gene3D" id="1.10.260.40">
    <property type="entry name" value="lambda repressor-like DNA-binding domains"/>
    <property type="match status" value="1"/>
</dbReference>
<protein>
    <recommendedName>
        <fullName evidence="1">HTH cro/C1-type domain-containing protein</fullName>
    </recommendedName>
</protein>
<dbReference type="InterPro" id="IPR001387">
    <property type="entry name" value="Cro/C1-type_HTH"/>
</dbReference>
<reference evidence="3" key="1">
    <citation type="submission" date="2016-09" db="EMBL/GenBank/DDBJ databases">
        <title>Draft genome sequence of a novel species of the family Streptococcaceae isolated from flowers.</title>
        <authorList>
            <person name="Chuah L.-O."/>
            <person name="Yap K.-P."/>
            <person name="Thong K.L."/>
            <person name="Liong M.T."/>
            <person name="Ahmad R."/>
            <person name="Rusul G."/>
        </authorList>
    </citation>
    <scope>NUCLEOTIDE SEQUENCE [LARGE SCALE GENOMIC DNA]</scope>
    <source>
        <strain evidence="3">DF1</strain>
    </source>
</reference>
<evidence type="ECO:0000313" key="3">
    <source>
        <dbReference type="Proteomes" id="UP000178622"/>
    </source>
</evidence>
<accession>A0A1E8GMT3</accession>
<dbReference type="RefSeq" id="WP_070792076.1">
    <property type="nucleotide sequence ID" value="NZ_MKIR01000012.1"/>
</dbReference>
<gene>
    <name evidence="2" type="ORF">BG261_02980</name>
</gene>
<comment type="caution">
    <text evidence="2">The sequence shown here is derived from an EMBL/GenBank/DDBJ whole genome shotgun (WGS) entry which is preliminary data.</text>
</comment>
<keyword evidence="3" id="KW-1185">Reference proteome</keyword>
<dbReference type="EMBL" id="MKIR01000012">
    <property type="protein sequence ID" value="OFI49559.1"/>
    <property type="molecule type" value="Genomic_DNA"/>
</dbReference>
<sequence length="81" mass="9674">MEKYVYDYTELEERMKNRKYSQSTLSDEVNMARNSLNLKLNNKGNFTQKEIKRIAEKLEIPMTQIGKYFFTPVVQKTEQTT</sequence>
<dbReference type="InterPro" id="IPR008003">
    <property type="entry name" value="DUF739"/>
</dbReference>
<dbReference type="Proteomes" id="UP000178622">
    <property type="component" value="Unassembled WGS sequence"/>
</dbReference>